<evidence type="ECO:0000256" key="2">
    <source>
        <dbReference type="ARBA" id="ARBA00023002"/>
    </source>
</evidence>
<dbReference type="InterPro" id="IPR036291">
    <property type="entry name" value="NAD(P)-bd_dom_sf"/>
</dbReference>
<keyword evidence="5" id="KW-1185">Reference proteome</keyword>
<gene>
    <name evidence="4" type="ORF">RJ640_020142</name>
</gene>
<dbReference type="Proteomes" id="UP001187471">
    <property type="component" value="Unassembled WGS sequence"/>
</dbReference>
<reference evidence="4" key="1">
    <citation type="submission" date="2022-12" db="EMBL/GenBank/DDBJ databases">
        <title>Draft genome assemblies for two species of Escallonia (Escalloniales).</title>
        <authorList>
            <person name="Chanderbali A."/>
            <person name="Dervinis C."/>
            <person name="Anghel I."/>
            <person name="Soltis D."/>
            <person name="Soltis P."/>
            <person name="Zapata F."/>
        </authorList>
    </citation>
    <scope>NUCLEOTIDE SEQUENCE</scope>
    <source>
        <strain evidence="4">UCBG92.1500</strain>
        <tissue evidence="4">Leaf</tissue>
    </source>
</reference>
<dbReference type="Pfam" id="PF05368">
    <property type="entry name" value="NmrA"/>
    <property type="match status" value="1"/>
</dbReference>
<keyword evidence="2" id="KW-0560">Oxidoreductase</keyword>
<sequence>MGSKILIFGGTGYIGKHMVKASVKLGHPTYVYSRSNSAKTDLLEEFQSLGVTIVKGGLDEHEKLVSLLKEVDVVISALAYPQVLDQLHIIEAINVAGNIKRFLPSDFGCEEDRISALPPFQAFLDKKKRIRRAIEAAGIPYTYVSANCFGAYFVNYLLHPHEKHDDITVYGNGEAKVVLNFEEDIAMYTIKVATEPRTCNSVVIFRPPSNVVSQLELISIWEKKTALPDPENIPVSILHSVFVKGVTTNFELGDNDIEASRLYPDMQFATVEQLLDIFLQDPPKPASAAFA</sequence>
<dbReference type="CDD" id="cd05259">
    <property type="entry name" value="PCBER_SDR_a"/>
    <property type="match status" value="1"/>
</dbReference>
<feature type="domain" description="NmrA-like" evidence="3">
    <location>
        <begin position="3"/>
        <end position="246"/>
    </location>
</feature>
<evidence type="ECO:0000313" key="4">
    <source>
        <dbReference type="EMBL" id="KAK2979900.1"/>
    </source>
</evidence>
<name>A0AA88RVJ9_9ASTE</name>
<dbReference type="InterPro" id="IPR045312">
    <property type="entry name" value="PCBER-like"/>
</dbReference>
<dbReference type="GO" id="GO:0016491">
    <property type="term" value="F:oxidoreductase activity"/>
    <property type="evidence" value="ECO:0007669"/>
    <property type="project" value="UniProtKB-KW"/>
</dbReference>
<dbReference type="InterPro" id="IPR008030">
    <property type="entry name" value="NmrA-like"/>
</dbReference>
<evidence type="ECO:0000256" key="1">
    <source>
        <dbReference type="ARBA" id="ARBA00022857"/>
    </source>
</evidence>
<dbReference type="PANTHER" id="PTHR43349">
    <property type="entry name" value="PINORESINOL REDUCTASE-RELATED"/>
    <property type="match status" value="1"/>
</dbReference>
<comment type="caution">
    <text evidence="4">The sequence shown here is derived from an EMBL/GenBank/DDBJ whole genome shotgun (WGS) entry which is preliminary data.</text>
</comment>
<dbReference type="EMBL" id="JAVXUO010001699">
    <property type="protein sequence ID" value="KAK2979900.1"/>
    <property type="molecule type" value="Genomic_DNA"/>
</dbReference>
<proteinExistence type="predicted"/>
<dbReference type="PANTHER" id="PTHR43349:SF9">
    <property type="entry name" value="PHENYLCOUMARAN BENZYLIC ETHER REDUCTASE-LIKE PROTEIN"/>
    <property type="match status" value="1"/>
</dbReference>
<dbReference type="InterPro" id="IPR050608">
    <property type="entry name" value="NmrA-type/Isoflavone_red_sf"/>
</dbReference>
<accession>A0AA88RVJ9</accession>
<evidence type="ECO:0000259" key="3">
    <source>
        <dbReference type="Pfam" id="PF05368"/>
    </source>
</evidence>
<dbReference type="SUPFAM" id="SSF51735">
    <property type="entry name" value="NAD(P)-binding Rossmann-fold domains"/>
    <property type="match status" value="1"/>
</dbReference>
<keyword evidence="1" id="KW-0521">NADP</keyword>
<evidence type="ECO:0000313" key="5">
    <source>
        <dbReference type="Proteomes" id="UP001187471"/>
    </source>
</evidence>
<dbReference type="Gene3D" id="3.40.50.720">
    <property type="entry name" value="NAD(P)-binding Rossmann-like Domain"/>
    <property type="match status" value="1"/>
</dbReference>
<organism evidence="4 5">
    <name type="scientific">Escallonia rubra</name>
    <dbReference type="NCBI Taxonomy" id="112253"/>
    <lineage>
        <taxon>Eukaryota</taxon>
        <taxon>Viridiplantae</taxon>
        <taxon>Streptophyta</taxon>
        <taxon>Embryophyta</taxon>
        <taxon>Tracheophyta</taxon>
        <taxon>Spermatophyta</taxon>
        <taxon>Magnoliopsida</taxon>
        <taxon>eudicotyledons</taxon>
        <taxon>Gunneridae</taxon>
        <taxon>Pentapetalae</taxon>
        <taxon>asterids</taxon>
        <taxon>campanulids</taxon>
        <taxon>Escalloniales</taxon>
        <taxon>Escalloniaceae</taxon>
        <taxon>Escallonia</taxon>
    </lineage>
</organism>
<dbReference type="AlphaFoldDB" id="A0AA88RVJ9"/>
<protein>
    <recommendedName>
        <fullName evidence="3">NmrA-like domain-containing protein</fullName>
    </recommendedName>
</protein>
<dbReference type="Gene3D" id="3.90.25.10">
    <property type="entry name" value="UDP-galactose 4-epimerase, domain 1"/>
    <property type="match status" value="2"/>
</dbReference>